<accession>C7N7B9</accession>
<keyword evidence="4 5" id="KW-0660">Purine salvage</keyword>
<dbReference type="InterPro" id="IPR029057">
    <property type="entry name" value="PRTase-like"/>
</dbReference>
<evidence type="ECO:0000259" key="7">
    <source>
        <dbReference type="Pfam" id="PF00156"/>
    </source>
</evidence>
<feature type="binding site" evidence="5">
    <location>
        <position position="157"/>
    </location>
    <ligand>
        <name>xanthine</name>
        <dbReference type="ChEBI" id="CHEBI:17712"/>
    </ligand>
</feature>
<sequence length="192" mass="20752">MKLLEDRIVRDGVVKTEYVIKVGSFLNHQIDTALVDELGAEWARRFAGKPVDKIVTIESSGIALAAIAARHFGNCPVIVAKKSRSMNLDGDLYATQVESFTRGGVFDIVMERRLLKPGDHILIIDDFLATGSALTGLLDIAEQAGATVEGIGIAVEKGFQPGGESIRAHGYQLESLAIIEKMDPDTGAIEFR</sequence>
<dbReference type="Proteomes" id="UP000002026">
    <property type="component" value="Chromosome"/>
</dbReference>
<dbReference type="STRING" id="471855.Shel_17850"/>
<dbReference type="Gene3D" id="3.40.50.2020">
    <property type="match status" value="1"/>
</dbReference>
<evidence type="ECO:0000256" key="3">
    <source>
        <dbReference type="ARBA" id="ARBA00022679"/>
    </source>
</evidence>
<feature type="binding site" evidence="5">
    <location>
        <begin position="129"/>
        <end position="133"/>
    </location>
    <ligand>
        <name>5-phospho-alpha-D-ribose 1-diphosphate</name>
        <dbReference type="ChEBI" id="CHEBI:58017"/>
    </ligand>
</feature>
<evidence type="ECO:0000256" key="1">
    <source>
        <dbReference type="ARBA" id="ARBA00022490"/>
    </source>
</evidence>
<keyword evidence="1 5" id="KW-0963">Cytoplasm</keyword>
<dbReference type="InterPro" id="IPR050118">
    <property type="entry name" value="Pur/Pyrimidine_PRTase"/>
</dbReference>
<comment type="caution">
    <text evidence="5">Lacks conserved residue(s) required for the propagation of feature annotation.</text>
</comment>
<gene>
    <name evidence="5" type="primary">xpt</name>
    <name evidence="8" type="ordered locus">Shel_17850</name>
</gene>
<dbReference type="UniPathway" id="UPA00602">
    <property type="reaction ID" value="UER00658"/>
</dbReference>
<comment type="subcellular location">
    <subcellularLocation>
        <location evidence="5">Cytoplasm</location>
    </subcellularLocation>
</comment>
<comment type="similarity">
    <text evidence="5">Belongs to the purine/pyrimidine phosphoribosyltransferase family. Xpt subfamily.</text>
</comment>
<evidence type="ECO:0000313" key="8">
    <source>
        <dbReference type="EMBL" id="ACV22804.1"/>
    </source>
</evidence>
<dbReference type="GO" id="GO:0000310">
    <property type="term" value="F:xanthine phosphoribosyltransferase activity"/>
    <property type="evidence" value="ECO:0007669"/>
    <property type="project" value="UniProtKB-UniRule"/>
</dbReference>
<evidence type="ECO:0000256" key="2">
    <source>
        <dbReference type="ARBA" id="ARBA00022676"/>
    </source>
</evidence>
<comment type="catalytic activity">
    <reaction evidence="5">
        <text>XMP + diphosphate = xanthine + 5-phospho-alpha-D-ribose 1-diphosphate</text>
        <dbReference type="Rhea" id="RHEA:10800"/>
        <dbReference type="ChEBI" id="CHEBI:17712"/>
        <dbReference type="ChEBI" id="CHEBI:33019"/>
        <dbReference type="ChEBI" id="CHEBI:57464"/>
        <dbReference type="ChEBI" id="CHEBI:58017"/>
        <dbReference type="EC" id="2.4.2.22"/>
    </reaction>
</comment>
<feature type="binding site" evidence="5">
    <location>
        <position position="27"/>
    </location>
    <ligand>
        <name>xanthine</name>
        <dbReference type="ChEBI" id="CHEBI:17712"/>
    </ligand>
</feature>
<dbReference type="Pfam" id="PF00156">
    <property type="entry name" value="Pribosyltran"/>
    <property type="match status" value="1"/>
</dbReference>
<dbReference type="EMBL" id="CP001684">
    <property type="protein sequence ID" value="ACV22804.1"/>
    <property type="molecule type" value="Genomic_DNA"/>
</dbReference>
<evidence type="ECO:0000256" key="6">
    <source>
        <dbReference type="NCBIfam" id="TIGR01744"/>
    </source>
</evidence>
<dbReference type="EC" id="2.4.2.22" evidence="5 6"/>
<dbReference type="GO" id="GO:0006166">
    <property type="term" value="P:purine ribonucleoside salvage"/>
    <property type="evidence" value="ECO:0007669"/>
    <property type="project" value="UniProtKB-KW"/>
</dbReference>
<comment type="pathway">
    <text evidence="5">Purine metabolism; XMP biosynthesis via salvage pathway; XMP from xanthine: step 1/1.</text>
</comment>
<proteinExistence type="inferred from homology"/>
<dbReference type="KEGG" id="shi:Shel_17850"/>
<dbReference type="NCBIfam" id="NF006671">
    <property type="entry name" value="PRK09219.1"/>
    <property type="match status" value="1"/>
</dbReference>
<dbReference type="HAMAP" id="MF_01184">
    <property type="entry name" value="XPRTase"/>
    <property type="match status" value="1"/>
</dbReference>
<dbReference type="GO" id="GO:0032265">
    <property type="term" value="P:XMP salvage"/>
    <property type="evidence" value="ECO:0007669"/>
    <property type="project" value="UniProtKB-UniRule"/>
</dbReference>
<dbReference type="GO" id="GO:0046110">
    <property type="term" value="P:xanthine metabolic process"/>
    <property type="evidence" value="ECO:0007669"/>
    <property type="project" value="UniProtKB-UniRule"/>
</dbReference>
<dbReference type="AlphaFoldDB" id="C7N7B9"/>
<reference evidence="8 9" key="1">
    <citation type="journal article" date="2009" name="Stand. Genomic Sci.">
        <title>Complete genome sequence of Slackia heliotrinireducens type strain (RHS 1).</title>
        <authorList>
            <person name="Pukall R."/>
            <person name="Lapidus A."/>
            <person name="Nolan M."/>
            <person name="Copeland A."/>
            <person name="Glavina Del Rio T."/>
            <person name="Lucas S."/>
            <person name="Chen F."/>
            <person name="Tice H."/>
            <person name="Cheng J.F."/>
            <person name="Chertkov O."/>
            <person name="Bruce D."/>
            <person name="Goodwin L."/>
            <person name="Kuske C."/>
            <person name="Brettin T."/>
            <person name="Detter J.C."/>
            <person name="Han C."/>
            <person name="Pitluck S."/>
            <person name="Pati A."/>
            <person name="Mavrommatis K."/>
            <person name="Ivanova N."/>
            <person name="Ovchinnikova G."/>
            <person name="Chen A."/>
            <person name="Palaniappan K."/>
            <person name="Schneider S."/>
            <person name="Rohde M."/>
            <person name="Chain P."/>
            <person name="D'haeseleer P."/>
            <person name="Goker M."/>
            <person name="Bristow J."/>
            <person name="Eisen J.A."/>
            <person name="Markowitz V."/>
            <person name="Kyrpides N.C."/>
            <person name="Klenk H.P."/>
            <person name="Hugenholtz P."/>
        </authorList>
    </citation>
    <scope>NUCLEOTIDE SEQUENCE [LARGE SCALE GENOMIC DNA]</scope>
    <source>
        <strain evidence="9">ATCC 29202 / DSM 20476 / NCTC 11029 / RHS 1</strain>
    </source>
</reference>
<evidence type="ECO:0000256" key="4">
    <source>
        <dbReference type="ARBA" id="ARBA00022726"/>
    </source>
</evidence>
<dbReference type="InterPro" id="IPR000836">
    <property type="entry name" value="PRTase_dom"/>
</dbReference>
<evidence type="ECO:0000313" key="9">
    <source>
        <dbReference type="Proteomes" id="UP000002026"/>
    </source>
</evidence>
<dbReference type="InterPro" id="IPR010079">
    <property type="entry name" value="Xanthine_PRibTrfase"/>
</dbReference>
<keyword evidence="3 5" id="KW-0808">Transferase</keyword>
<dbReference type="eggNOG" id="COG0503">
    <property type="taxonomic scope" value="Bacteria"/>
</dbReference>
<evidence type="ECO:0000256" key="5">
    <source>
        <dbReference type="HAMAP-Rule" id="MF_01184"/>
    </source>
</evidence>
<comment type="subunit">
    <text evidence="5">Homodimer.</text>
</comment>
<keyword evidence="9" id="KW-1185">Reference proteome</keyword>
<dbReference type="PANTHER" id="PTHR43864:SF1">
    <property type="entry name" value="XANTHINE PHOSPHORIBOSYLTRANSFERASE"/>
    <property type="match status" value="1"/>
</dbReference>
<protein>
    <recommendedName>
        <fullName evidence="5 6">Xanthine phosphoribosyltransferase</fullName>
        <shortName evidence="5">XPRTase</shortName>
        <ecNumber evidence="5 6">2.4.2.22</ecNumber>
    </recommendedName>
</protein>
<dbReference type="SUPFAM" id="SSF53271">
    <property type="entry name" value="PRTase-like"/>
    <property type="match status" value="1"/>
</dbReference>
<feature type="domain" description="Phosphoribosyltransferase" evidence="7">
    <location>
        <begin position="25"/>
        <end position="155"/>
    </location>
</feature>
<keyword evidence="2 5" id="KW-0328">Glycosyltransferase</keyword>
<dbReference type="CDD" id="cd06223">
    <property type="entry name" value="PRTases_typeI"/>
    <property type="match status" value="1"/>
</dbReference>
<dbReference type="GO" id="GO:0005737">
    <property type="term" value="C:cytoplasm"/>
    <property type="evidence" value="ECO:0007669"/>
    <property type="project" value="UniProtKB-SubCell"/>
</dbReference>
<dbReference type="RefSeq" id="WP_012798906.1">
    <property type="nucleotide sequence ID" value="NC_013165.1"/>
</dbReference>
<organism evidence="8 9">
    <name type="scientific">Slackia heliotrinireducens (strain ATCC 29202 / DSM 20476 / NCTC 11029 / RHS 1)</name>
    <name type="common">Peptococcus heliotrinreducens</name>
    <dbReference type="NCBI Taxonomy" id="471855"/>
    <lineage>
        <taxon>Bacteria</taxon>
        <taxon>Bacillati</taxon>
        <taxon>Actinomycetota</taxon>
        <taxon>Coriobacteriia</taxon>
        <taxon>Eggerthellales</taxon>
        <taxon>Eggerthellaceae</taxon>
        <taxon>Slackia</taxon>
    </lineage>
</organism>
<dbReference type="HOGENOM" id="CLU_099015_0_0_11"/>
<dbReference type="NCBIfam" id="TIGR01744">
    <property type="entry name" value="XPRTase"/>
    <property type="match status" value="1"/>
</dbReference>
<name>C7N7B9_SLAHD</name>
<dbReference type="PANTHER" id="PTHR43864">
    <property type="entry name" value="HYPOXANTHINE/GUANINE PHOSPHORIBOSYLTRANSFERASE"/>
    <property type="match status" value="1"/>
</dbReference>
<comment type="function">
    <text evidence="5">Converts the preformed base xanthine, a product of nucleic acid breakdown, to xanthosine 5'-monophosphate (XMP), so it can be reused for RNA or DNA synthesis.</text>
</comment>